<dbReference type="OrthoDB" id="194981at2"/>
<dbReference type="EMBL" id="LWQS01000093">
    <property type="protein sequence ID" value="OAN40556.1"/>
    <property type="molecule type" value="Genomic_DNA"/>
</dbReference>
<proteinExistence type="predicted"/>
<keyword evidence="1" id="KW-0812">Transmembrane</keyword>
<evidence type="ECO:0000313" key="3">
    <source>
        <dbReference type="EMBL" id="OAN40556.1"/>
    </source>
</evidence>
<dbReference type="Pfam" id="PF11181">
    <property type="entry name" value="YflT"/>
    <property type="match status" value="1"/>
</dbReference>
<accession>A0A178M2A2</accession>
<keyword evidence="4" id="KW-1185">Reference proteome</keyword>
<name>A0A178M2A2_9CHLR</name>
<dbReference type="RefSeq" id="WP_066790876.1">
    <property type="nucleotide sequence ID" value="NZ_LWQS01000093.1"/>
</dbReference>
<dbReference type="PANTHER" id="PTHR36109">
    <property type="entry name" value="MEMBRANE PROTEIN-RELATED"/>
    <property type="match status" value="1"/>
</dbReference>
<evidence type="ECO:0000256" key="1">
    <source>
        <dbReference type="SAM" id="Phobius"/>
    </source>
</evidence>
<feature type="transmembrane region" description="Helical" evidence="1">
    <location>
        <begin position="64"/>
        <end position="85"/>
    </location>
</feature>
<gene>
    <name evidence="3" type="ORF">A6A03_04395</name>
</gene>
<feature type="transmembrane region" description="Helical" evidence="1">
    <location>
        <begin position="105"/>
        <end position="125"/>
    </location>
</feature>
<dbReference type="PANTHER" id="PTHR36109:SF2">
    <property type="entry name" value="MEMBRANE PROTEIN"/>
    <property type="match status" value="1"/>
</dbReference>
<keyword evidence="1" id="KW-0472">Membrane</keyword>
<sequence>MTAEVRSIVGVYPTMEAAEGAIHLLSDAKFPIDRVSVLAQNLQSEKQVHGFVTTGDVAKTGAGVGAWTGGIFGLLFGAAFLWVPGFGPLIVAGPLSAALLGGLEGALAGAAGGGLLGALTGWGIAKEHILKYEEAIKAGQYVLVVHGSAEEVARARELLEAHGAGTVTQHSEAAA</sequence>
<dbReference type="Proteomes" id="UP000078287">
    <property type="component" value="Unassembled WGS sequence"/>
</dbReference>
<reference evidence="3 4" key="1">
    <citation type="submission" date="2016-04" db="EMBL/GenBank/DDBJ databases">
        <title>Chloroflexus islandicus sp. nov., a thermophilic filamentous anoxygenic phototrophic bacterium from geyser Strokkur (Iceland).</title>
        <authorList>
            <person name="Gaisin V.A."/>
            <person name="Kalashnikov A.M."/>
            <person name="Sukhacheva M.V."/>
            <person name="Grouzdev D.S."/>
            <person name="Ivanov T.M."/>
            <person name="Kuznetsov B."/>
            <person name="Gorlenko V.M."/>
        </authorList>
    </citation>
    <scope>NUCLEOTIDE SEQUENCE [LARGE SCALE GENOMIC DNA]</scope>
    <source>
        <strain evidence="4">isl-2</strain>
    </source>
</reference>
<feature type="domain" description="General stress protein 17M-like" evidence="2">
    <location>
        <begin position="8"/>
        <end position="75"/>
    </location>
</feature>
<dbReference type="InterPro" id="IPR052948">
    <property type="entry name" value="Low_temp-induced_all0457"/>
</dbReference>
<organism evidence="3 4">
    <name type="scientific">Chloroflexus islandicus</name>
    <dbReference type="NCBI Taxonomy" id="1707952"/>
    <lineage>
        <taxon>Bacteria</taxon>
        <taxon>Bacillati</taxon>
        <taxon>Chloroflexota</taxon>
        <taxon>Chloroflexia</taxon>
        <taxon>Chloroflexales</taxon>
        <taxon>Chloroflexineae</taxon>
        <taxon>Chloroflexaceae</taxon>
        <taxon>Chloroflexus</taxon>
    </lineage>
</organism>
<evidence type="ECO:0000259" key="2">
    <source>
        <dbReference type="Pfam" id="PF11181"/>
    </source>
</evidence>
<dbReference type="AlphaFoldDB" id="A0A178M2A2"/>
<evidence type="ECO:0000313" key="4">
    <source>
        <dbReference type="Proteomes" id="UP000078287"/>
    </source>
</evidence>
<dbReference type="InterPro" id="IPR025889">
    <property type="entry name" value="GSP17M-like_dom"/>
</dbReference>
<keyword evidence="1" id="KW-1133">Transmembrane helix</keyword>
<protein>
    <submittedName>
        <fullName evidence="3">Permease</fullName>
    </submittedName>
</protein>
<comment type="caution">
    <text evidence="3">The sequence shown here is derived from an EMBL/GenBank/DDBJ whole genome shotgun (WGS) entry which is preliminary data.</text>
</comment>